<dbReference type="PANTHER" id="PTHR11735:SF11">
    <property type="entry name" value="TRNA THREONYLCARBAMOYLADENOSINE BIOSYNTHESIS PROTEIN TSAB"/>
    <property type="match status" value="1"/>
</dbReference>
<dbReference type="FunFam" id="3.30.420.40:FF:000097">
    <property type="entry name" value="tRNA threonylcarbamoyladenosine biosynthesis protein TsaB"/>
    <property type="match status" value="1"/>
</dbReference>
<dbReference type="SUPFAM" id="SSF53067">
    <property type="entry name" value="Actin-like ATPase domain"/>
    <property type="match status" value="2"/>
</dbReference>
<evidence type="ECO:0000313" key="8">
    <source>
        <dbReference type="EMBL" id="TCV90331.1"/>
    </source>
</evidence>
<comment type="similarity">
    <text evidence="2">Belongs to the KAE1 / TsaD family. TsaB subfamily.</text>
</comment>
<evidence type="ECO:0000256" key="2">
    <source>
        <dbReference type="ARBA" id="ARBA00010493"/>
    </source>
</evidence>
<evidence type="ECO:0000256" key="5">
    <source>
        <dbReference type="ARBA" id="ARBA00022694"/>
    </source>
</evidence>
<dbReference type="CDD" id="cd24032">
    <property type="entry name" value="ASKHA_NBD_TsaB"/>
    <property type="match status" value="1"/>
</dbReference>
<keyword evidence="5" id="KW-0819">tRNA processing</keyword>
<dbReference type="InterPro" id="IPR000905">
    <property type="entry name" value="Gcp-like_dom"/>
</dbReference>
<keyword evidence="4" id="KW-0963">Cytoplasm</keyword>
<organism evidence="8 9">
    <name type="scientific">Sulfurirhabdus autotrophica</name>
    <dbReference type="NCBI Taxonomy" id="1706046"/>
    <lineage>
        <taxon>Bacteria</taxon>
        <taxon>Pseudomonadati</taxon>
        <taxon>Pseudomonadota</taxon>
        <taxon>Betaproteobacteria</taxon>
        <taxon>Nitrosomonadales</taxon>
        <taxon>Sulfuricellaceae</taxon>
        <taxon>Sulfurirhabdus</taxon>
    </lineage>
</organism>
<protein>
    <recommendedName>
        <fullName evidence="3">tRNA threonylcarbamoyladenosine biosynthesis protein TsaB</fullName>
    </recommendedName>
    <alternativeName>
        <fullName evidence="6">t(6)A37 threonylcarbamoyladenosine biosynthesis protein TsaB</fullName>
    </alternativeName>
</protein>
<evidence type="ECO:0000313" key="9">
    <source>
        <dbReference type="Proteomes" id="UP000295367"/>
    </source>
</evidence>
<keyword evidence="9" id="KW-1185">Reference proteome</keyword>
<sequence>MIKILALDTSTEYCSLALSLGNEVLTREVLAGQRHSELILPMLQEMLDEADITLNELDGVAFGSGPGSFTGLRIGCGVAQGLAFGADLPVAGICTLEALAEGSNESKVISCLDARMGEIYHAIYEKSDGQWNILSEPGLYSPQNAPHIDGDEWIGCGSGFSAYGEALKLQYGSQLKAVFGDVFPHARHIASLAIPVFQQGRAVEASKAAPLYIRDKVALKTSER</sequence>
<evidence type="ECO:0000256" key="3">
    <source>
        <dbReference type="ARBA" id="ARBA00019012"/>
    </source>
</evidence>
<proteinExistence type="inferred from homology"/>
<dbReference type="GO" id="GO:0005829">
    <property type="term" value="C:cytosol"/>
    <property type="evidence" value="ECO:0007669"/>
    <property type="project" value="TreeGrafter"/>
</dbReference>
<dbReference type="Pfam" id="PF00814">
    <property type="entry name" value="TsaD"/>
    <property type="match status" value="1"/>
</dbReference>
<evidence type="ECO:0000256" key="6">
    <source>
        <dbReference type="ARBA" id="ARBA00032446"/>
    </source>
</evidence>
<accession>A0A4R3YEH2</accession>
<dbReference type="InterPro" id="IPR022496">
    <property type="entry name" value="T6A_TsaB"/>
</dbReference>
<dbReference type="PANTHER" id="PTHR11735">
    <property type="entry name" value="TRNA N6-ADENOSINE THREONYLCARBAMOYLTRANSFERASE"/>
    <property type="match status" value="1"/>
</dbReference>
<comment type="subcellular location">
    <subcellularLocation>
        <location evidence="1">Cytoplasm</location>
    </subcellularLocation>
</comment>
<reference evidence="8 9" key="1">
    <citation type="submission" date="2019-03" db="EMBL/GenBank/DDBJ databases">
        <title>Genomic Encyclopedia of Type Strains, Phase IV (KMG-IV): sequencing the most valuable type-strain genomes for metagenomic binning, comparative biology and taxonomic classification.</title>
        <authorList>
            <person name="Goeker M."/>
        </authorList>
    </citation>
    <scope>NUCLEOTIDE SEQUENCE [LARGE SCALE GENOMIC DNA]</scope>
    <source>
        <strain evidence="8 9">DSM 100309</strain>
    </source>
</reference>
<dbReference type="EMBL" id="SMCO01000001">
    <property type="protein sequence ID" value="TCV90331.1"/>
    <property type="molecule type" value="Genomic_DNA"/>
</dbReference>
<evidence type="ECO:0000259" key="7">
    <source>
        <dbReference type="Pfam" id="PF00814"/>
    </source>
</evidence>
<gene>
    <name evidence="8" type="ORF">EDC63_101301</name>
</gene>
<evidence type="ECO:0000256" key="4">
    <source>
        <dbReference type="ARBA" id="ARBA00022490"/>
    </source>
</evidence>
<dbReference type="Gene3D" id="3.30.420.40">
    <property type="match status" value="2"/>
</dbReference>
<dbReference type="NCBIfam" id="TIGR03725">
    <property type="entry name" value="T6A_YeaZ"/>
    <property type="match status" value="1"/>
</dbReference>
<dbReference type="GO" id="GO:0002949">
    <property type="term" value="P:tRNA threonylcarbamoyladenosine modification"/>
    <property type="evidence" value="ECO:0007669"/>
    <property type="project" value="InterPro"/>
</dbReference>
<feature type="domain" description="Gcp-like" evidence="7">
    <location>
        <begin position="30"/>
        <end position="143"/>
    </location>
</feature>
<evidence type="ECO:0000256" key="1">
    <source>
        <dbReference type="ARBA" id="ARBA00004496"/>
    </source>
</evidence>
<dbReference type="Proteomes" id="UP000295367">
    <property type="component" value="Unassembled WGS sequence"/>
</dbReference>
<name>A0A4R3YEH2_9PROT</name>
<dbReference type="InterPro" id="IPR043129">
    <property type="entry name" value="ATPase_NBD"/>
</dbReference>
<comment type="caution">
    <text evidence="8">The sequence shown here is derived from an EMBL/GenBank/DDBJ whole genome shotgun (WGS) entry which is preliminary data.</text>
</comment>
<dbReference type="AlphaFoldDB" id="A0A4R3YEH2"/>